<evidence type="ECO:0008006" key="3">
    <source>
        <dbReference type="Google" id="ProtNLM"/>
    </source>
</evidence>
<sequence>MEIQVLDIQVDKWDQNQERLIKTQIRITIKVDHYIEYSLDGVVLRNELIYDDSNYPEIATNLDQIKHLNWLGEYGCNKRKFGKWVVTWNSKVLKDVDGYYDNGLKQGLWNEPIRNYWSKAQVFERGVYYNNQKCGTWIFIQENKRIGGGQYNNQGQKDGKWVELSDSYYNLSQVTYKGEYKNGNKVGKWEYYLNSETNKLIGGGIYQEAVKGSIKSGKWIELSDSFSIGSQITQEGYYNNGKKVGGWNIIWNDNNINKKIGGGLYDCSIQVGRWIELIKDFGGGQGQSQIIYNGEYQNGRKVGRWNIMYQEYWEKYFVNVGGGLYDEQSSIKIGQWIEVSENFGSRKGQSFVNYIGEYKNSDRIGQWDIWYKYYVDGYKNKKIGGGLYDNRGSSKIGMWVEVCDGFEMNLQIIYKGEYQNGKKVGRWDTYYMPWGKEEFKKIGGGQYGEGGQIKIGKWIELIDGSVSSYECEYKDGKIINGSNLNIELNNIL</sequence>
<dbReference type="OMA" id="VSSYECE"/>
<keyword evidence="2" id="KW-1185">Reference proteome</keyword>
<dbReference type="EMBL" id="CAJJDP010000024">
    <property type="protein sequence ID" value="CAD8150614.1"/>
    <property type="molecule type" value="Genomic_DNA"/>
</dbReference>
<proteinExistence type="predicted"/>
<dbReference type="PANTHER" id="PTHR33706:SF1">
    <property type="entry name" value="TPR REPEAT PROTEIN"/>
    <property type="match status" value="1"/>
</dbReference>
<evidence type="ECO:0000313" key="1">
    <source>
        <dbReference type="EMBL" id="CAD8150614.1"/>
    </source>
</evidence>
<dbReference type="AlphaFoldDB" id="A0A8S1TG23"/>
<dbReference type="PANTHER" id="PTHR33706">
    <property type="entry name" value="MORN VARIANT REPEAT PROTEIN"/>
    <property type="match status" value="1"/>
</dbReference>
<comment type="caution">
    <text evidence="1">The sequence shown here is derived from an EMBL/GenBank/DDBJ whole genome shotgun (WGS) entry which is preliminary data.</text>
</comment>
<name>A0A8S1TG23_PAROT</name>
<accession>A0A8S1TG23</accession>
<reference evidence="1" key="1">
    <citation type="submission" date="2021-01" db="EMBL/GenBank/DDBJ databases">
        <authorList>
            <consortium name="Genoscope - CEA"/>
            <person name="William W."/>
        </authorList>
    </citation>
    <scope>NUCLEOTIDE SEQUENCE</scope>
</reference>
<dbReference type="Proteomes" id="UP000683925">
    <property type="component" value="Unassembled WGS sequence"/>
</dbReference>
<dbReference type="OrthoDB" id="307978at2759"/>
<protein>
    <recommendedName>
        <fullName evidence="3">MORN repeat protein</fullName>
    </recommendedName>
</protein>
<evidence type="ECO:0000313" key="2">
    <source>
        <dbReference type="Proteomes" id="UP000683925"/>
    </source>
</evidence>
<gene>
    <name evidence="1" type="ORF">POCTA_138.1.T0240027</name>
</gene>
<organism evidence="1 2">
    <name type="scientific">Paramecium octaurelia</name>
    <dbReference type="NCBI Taxonomy" id="43137"/>
    <lineage>
        <taxon>Eukaryota</taxon>
        <taxon>Sar</taxon>
        <taxon>Alveolata</taxon>
        <taxon>Ciliophora</taxon>
        <taxon>Intramacronucleata</taxon>
        <taxon>Oligohymenophorea</taxon>
        <taxon>Peniculida</taxon>
        <taxon>Parameciidae</taxon>
        <taxon>Paramecium</taxon>
    </lineage>
</organism>